<dbReference type="PANTHER" id="PTHR43818:SF11">
    <property type="entry name" value="BCDNA.GH03377"/>
    <property type="match status" value="1"/>
</dbReference>
<dbReference type="Gene3D" id="3.40.50.720">
    <property type="entry name" value="NAD(P)-binding Rossmann-like Domain"/>
    <property type="match status" value="1"/>
</dbReference>
<sequence>MSTPIKMGIIGLGGFGARILNPISFFHTKEEIEVVAICDINLERAKSIANEYQIPHWYESYQKMLDSVSLDLVYIATPPSTHGEITSLVIEKGIHVLCEKPLANSINDAKEMKDLAKQANVVHALHFGQNYLPTLNKFHKMITDGYIGDIKQVNLNMQYSSWPPEYQQNDWISTRDGGFLLEQGIHFIQAIQRVFGKIASIQSEVHYPAPNESENKVKATMTLANGLTVLVNGTTEAANENVSLTALGSEGTVVFDFKGVKAGKNGFPIEEVELEEPFAYPWILSHVIKAIKGEKAEIYDFTVGYEAQVVLEILRKGDKVRVDLEPFYDKVTV</sequence>
<name>A0ABU5IXY5_9BACI</name>
<keyword evidence="5" id="KW-1185">Reference proteome</keyword>
<feature type="domain" description="GFO/IDH/MocA-like oxidoreductase" evidence="3">
    <location>
        <begin position="137"/>
        <end position="253"/>
    </location>
</feature>
<dbReference type="PANTHER" id="PTHR43818">
    <property type="entry name" value="BCDNA.GH03377"/>
    <property type="match status" value="1"/>
</dbReference>
<dbReference type="InterPro" id="IPR050463">
    <property type="entry name" value="Gfo/Idh/MocA_oxidrdct_glycsds"/>
</dbReference>
<accession>A0ABU5IXY5</accession>
<evidence type="ECO:0000313" key="4">
    <source>
        <dbReference type="EMBL" id="MDZ5472007.1"/>
    </source>
</evidence>
<evidence type="ECO:0000259" key="2">
    <source>
        <dbReference type="Pfam" id="PF01408"/>
    </source>
</evidence>
<feature type="domain" description="Gfo/Idh/MocA-like oxidoreductase N-terminal" evidence="2">
    <location>
        <begin position="5"/>
        <end position="123"/>
    </location>
</feature>
<evidence type="ECO:0000313" key="5">
    <source>
        <dbReference type="Proteomes" id="UP001290455"/>
    </source>
</evidence>
<gene>
    <name evidence="4" type="ORF">SM124_09640</name>
</gene>
<dbReference type="Pfam" id="PF22725">
    <property type="entry name" value="GFO_IDH_MocA_C3"/>
    <property type="match status" value="1"/>
</dbReference>
<dbReference type="Pfam" id="PF01408">
    <property type="entry name" value="GFO_IDH_MocA"/>
    <property type="match status" value="1"/>
</dbReference>
<dbReference type="SUPFAM" id="SSF55347">
    <property type="entry name" value="Glyceraldehyde-3-phosphate dehydrogenase-like, C-terminal domain"/>
    <property type="match status" value="1"/>
</dbReference>
<dbReference type="InterPro" id="IPR000683">
    <property type="entry name" value="Gfo/Idh/MocA-like_OxRdtase_N"/>
</dbReference>
<dbReference type="EMBL" id="JAXOFX010000005">
    <property type="protein sequence ID" value="MDZ5472007.1"/>
    <property type="molecule type" value="Genomic_DNA"/>
</dbReference>
<keyword evidence="1" id="KW-0560">Oxidoreductase</keyword>
<comment type="caution">
    <text evidence="4">The sequence shown here is derived from an EMBL/GenBank/DDBJ whole genome shotgun (WGS) entry which is preliminary data.</text>
</comment>
<dbReference type="RefSeq" id="WP_322446312.1">
    <property type="nucleotide sequence ID" value="NZ_JAXOFX010000005.1"/>
</dbReference>
<dbReference type="InterPro" id="IPR055170">
    <property type="entry name" value="GFO_IDH_MocA-like_dom"/>
</dbReference>
<dbReference type="SUPFAM" id="SSF51735">
    <property type="entry name" value="NAD(P)-binding Rossmann-fold domains"/>
    <property type="match status" value="1"/>
</dbReference>
<proteinExistence type="predicted"/>
<reference evidence="4 5" key="1">
    <citation type="submission" date="2023-11" db="EMBL/GenBank/DDBJ databases">
        <title>Bacillus jintuensis, isolated from a mudflat on the Beibu Gulf coast.</title>
        <authorList>
            <person name="Li M."/>
        </authorList>
    </citation>
    <scope>NUCLEOTIDE SEQUENCE [LARGE SCALE GENOMIC DNA]</scope>
    <source>
        <strain evidence="4 5">31A1R</strain>
    </source>
</reference>
<protein>
    <submittedName>
        <fullName evidence="4">Gfo/Idh/MocA family oxidoreductase</fullName>
    </submittedName>
</protein>
<evidence type="ECO:0000256" key="1">
    <source>
        <dbReference type="ARBA" id="ARBA00023002"/>
    </source>
</evidence>
<evidence type="ECO:0000259" key="3">
    <source>
        <dbReference type="Pfam" id="PF22725"/>
    </source>
</evidence>
<dbReference type="Gene3D" id="3.30.360.10">
    <property type="entry name" value="Dihydrodipicolinate Reductase, domain 2"/>
    <property type="match status" value="1"/>
</dbReference>
<organism evidence="4 5">
    <name type="scientific">Robertmurraya mangrovi</name>
    <dbReference type="NCBI Taxonomy" id="3098077"/>
    <lineage>
        <taxon>Bacteria</taxon>
        <taxon>Bacillati</taxon>
        <taxon>Bacillota</taxon>
        <taxon>Bacilli</taxon>
        <taxon>Bacillales</taxon>
        <taxon>Bacillaceae</taxon>
        <taxon>Robertmurraya</taxon>
    </lineage>
</organism>
<dbReference type="InterPro" id="IPR036291">
    <property type="entry name" value="NAD(P)-bd_dom_sf"/>
</dbReference>
<dbReference type="Proteomes" id="UP001290455">
    <property type="component" value="Unassembled WGS sequence"/>
</dbReference>